<sequence length="2041" mass="225005">MDKIVSFSDGACGGRASLVSTPPSSSLPTNSSPSRQAMPLGAARTLSLNRRAVIFSPRNDTKYFHSDDSILPSASTGQPVGLKLHPASDPVTPHSGSRRSRTARGTPSLVKSILKSRAQQIRIAASVEEGTQSNREPARLLISGKRPTLAAKDSFELVAMVGGEEARAVKSAGRMSSGPPSSEDSAPSSSAVGSDGVEVGEASEEEEEEGEEEEIEQDGTLATGSLIDIILNGAEDLLTLEEAYNILTLRLRHRIPTDSEGTITPEIEEDIRNTSGPIRDEAPAMVRAIQRDICRLLGKLPMSEPAMERLESSPFREVIPLARDHNDRFTPSPTPPPGNNGSSPFRAERHGYTAAEIRYRREASGVGAAVLRFLAFVFHTPQLYCCFSEADLQLLLDQVLGITRVPRLPTPNPKRTYFLCVILLTQLKLPLSCVSPLKDKIVRAAVKAVMEDFRLRNSGTTSDKPGPNGTKKEGLSAVANLLNTYPTVFFPYYSELLPPCLSAYNNSSVQIRFRAGAALAAFAKAKMKFMAHVKSGPQETWQTAKTVVQKLEFFVVSHLKSAYISPTTSSPVYRKDGEKQTAWAVLESRFKSTVGENKEVHVACASWAAIVTLIGSAYMLSGLSFKRIDYIMEGSLKATTNSIRPTFARAAWNHAIHAYLSYGSTSCYLDDGRIIKSYKPFMDSPEQDKSLESLVEMPIWLALKEALAESNFTTGRNGPIGRRLAHYVWKRNEKSKKLQWLITTAMTTTAVMYAYIGVAFHSQDLPVRDMTSLSGLPSSDISDEPITPTLDQKRRPKLDQTWDKIVYPILHSFFSVRGIDALLTYSWDILDSLTSSSQKQTLWDFDNLIATGYHSIDVFDVEKESELLSLLEHFRAVSLTPEDIPSFGKSWVAFRLGKWGHLFMEALSSVHGLNDPDSIQWVKDNSGTPLIPVSLSKVWCNLLHALASFSKSIGEEHSVYLLGIMTVTEVLIQVWRRHPKEIIPISQVGEDGKCFFDEECVRIGLTSHLFNLSTEILGDDALSNIRFPNEKNATLASYAACAFGVEEASSTCAGFLLGQVVRTNFIVSSDQGIRSPFMKLIKEILHVGLQGDSWKRFLGSITIAVPFLFELNEELNMDIWRMIASEWSERIVYDKQPSQNNHTGNLLVSLLSDPFRGRQLNSYWHQQATLDDLSLWRKLLETTAQRFRAKRAVIHTGLLETLAAHLTDFLEPKDKTLCSPTTLYCLGAATSLISFQPEIHRNHSSPWQADANHVPVDFLTLLSSSLTHAYSAAQFSNAKVHHGLKTLLENLNLVLGKIPRGYGEDVLRPLMGGLRVWMKDDSGMVPQDMVQLLDDLNATILALQTNLASGSCDLTIGPQSIQLILDLYSSRAIRSAPVGRNLMTLVNLILERSYNCPGPETMEAVEKLFGFMRLFFNEMNLENAKQLFYIVPLGLVAWLKDTNKLAEQSPLEEKLNDLYRLILTLFTEIIPSHIPADSATMNALSPIYSSRASYMPLAFLEFWSATFQGIHNLVFDDDTKAFLRDMMEVQEGKFEVPGLNLETQVTSESLSPPQPHHLSQSQLTQAPLQILGMGIESGQSYDADESQIGSYVNKEAVPVNDRKAQTNSGLGRGSGLRQPADGPITGSAVTNEDVFGPASTTVARVKRKVKAKNIEGKGKIKKTAANRVRQKSGSAKRSKPLIPVQTKLESQAGCEIESTLGETSEDECIVVQPEYEYYIRKGLTPPPDHPDSLSSPTQESQAEIETEDATENAEPKADSPSSEQHQTSINQRASLLSSAGRWLAKVPSLSFFSPSNTSKRPAPVEVPAGNSLSEPASVEKKQGGRKPRKRKSAGQHQIPPKRARSSVSVSSLHSEGGQRRIPVVEISSRSKPSPSPQAMKDDSRKAAVEVLSDGKGKENVFSAGGLEDEDELLLCPESARKQRQEEEAHLRRVMGALGSQSWNESISGRFDDAPIDRSPGQVTPLRPGRASVLEIPSGPSPTRRTAQQIHILSMMEEVVRTKEAIDTLDFEGTKTLLKQLKEIHEVAEERMLARMDEMRGK</sequence>
<feature type="compositionally biased region" description="Polar residues" evidence="1">
    <location>
        <begin position="1790"/>
        <end position="1799"/>
    </location>
</feature>
<feature type="region of interest" description="Disordered" evidence="1">
    <location>
        <begin position="1"/>
        <end position="37"/>
    </location>
</feature>
<evidence type="ECO:0008006" key="5">
    <source>
        <dbReference type="Google" id="ProtNLM"/>
    </source>
</evidence>
<keyword evidence="2" id="KW-0812">Transmembrane</keyword>
<comment type="caution">
    <text evidence="3">The sequence shown here is derived from an EMBL/GenBank/DDBJ whole genome shotgun (WGS) entry which is preliminary data.</text>
</comment>
<evidence type="ECO:0000256" key="2">
    <source>
        <dbReference type="SAM" id="Phobius"/>
    </source>
</evidence>
<feature type="region of interest" description="Disordered" evidence="1">
    <location>
        <begin position="325"/>
        <end position="347"/>
    </location>
</feature>
<dbReference type="RefSeq" id="XP_066617082.1">
    <property type="nucleotide sequence ID" value="XM_066755181.1"/>
</dbReference>
<feature type="compositionally biased region" description="Basic residues" evidence="1">
    <location>
        <begin position="1662"/>
        <end position="1679"/>
    </location>
</feature>
<feature type="region of interest" description="Disordered" evidence="1">
    <location>
        <begin position="65"/>
        <end position="108"/>
    </location>
</feature>
<organism evidence="3 4">
    <name type="scientific">Cryptococcus tetragattii IND107</name>
    <dbReference type="NCBI Taxonomy" id="1296105"/>
    <lineage>
        <taxon>Eukaryota</taxon>
        <taxon>Fungi</taxon>
        <taxon>Dikarya</taxon>
        <taxon>Basidiomycota</taxon>
        <taxon>Agaricomycotina</taxon>
        <taxon>Tremellomycetes</taxon>
        <taxon>Tremellales</taxon>
        <taxon>Cryptococcaceae</taxon>
        <taxon>Cryptococcus</taxon>
        <taxon>Cryptococcus gattii species complex</taxon>
    </lineage>
</organism>
<feature type="region of interest" description="Disordered" evidence="1">
    <location>
        <begin position="169"/>
        <end position="221"/>
    </location>
</feature>
<name>A0ABR3C5A2_9TREE</name>
<evidence type="ECO:0000313" key="3">
    <source>
        <dbReference type="EMBL" id="KAL0255805.1"/>
    </source>
</evidence>
<dbReference type="InterPro" id="IPR016024">
    <property type="entry name" value="ARM-type_fold"/>
</dbReference>
<proteinExistence type="predicted"/>
<keyword evidence="2" id="KW-0472">Membrane</keyword>
<dbReference type="SUPFAM" id="SSF48371">
    <property type="entry name" value="ARM repeat"/>
    <property type="match status" value="1"/>
</dbReference>
<reference evidence="3" key="2">
    <citation type="submission" date="2024-01" db="EMBL/GenBank/DDBJ databases">
        <title>Comparative genomics of Cryptococcus and Kwoniella reveals pathogenesis evolution and contrasting modes of karyotype evolution via chromosome fusion or intercentromeric recombination.</title>
        <authorList>
            <person name="Coelho M.A."/>
            <person name="David-Palma M."/>
            <person name="Shea T."/>
            <person name="Bowers K."/>
            <person name="Mcginley-Smith S."/>
            <person name="Mohammad A.W."/>
            <person name="Gnirke A."/>
            <person name="Yurkov A.M."/>
            <person name="Nowrousian M."/>
            <person name="Sun S."/>
            <person name="Cuomo C.A."/>
            <person name="Heitman J."/>
        </authorList>
    </citation>
    <scope>NUCLEOTIDE SEQUENCE</scope>
    <source>
        <strain evidence="3">IND107</strain>
    </source>
</reference>
<feature type="transmembrane region" description="Helical" evidence="2">
    <location>
        <begin position="740"/>
        <end position="760"/>
    </location>
</feature>
<feature type="region of interest" description="Disordered" evidence="1">
    <location>
        <begin position="1603"/>
        <end position="1632"/>
    </location>
</feature>
<feature type="region of interest" description="Disordered" evidence="1">
    <location>
        <begin position="1662"/>
        <end position="1682"/>
    </location>
</feature>
<feature type="transmembrane region" description="Helical" evidence="2">
    <location>
        <begin position="600"/>
        <end position="620"/>
    </location>
</feature>
<feature type="compositionally biased region" description="Basic residues" evidence="1">
    <location>
        <begin position="1823"/>
        <end position="1844"/>
    </location>
</feature>
<reference evidence="3" key="1">
    <citation type="submission" date="2015-01" db="EMBL/GenBank/DDBJ databases">
        <authorList>
            <consortium name="The Broad Institute Genomics Platform"/>
            <person name="Cuomo C."/>
            <person name="Litvintseva A."/>
            <person name="Chen Y."/>
            <person name="Heitman J."/>
            <person name="Sun S."/>
            <person name="Springer D."/>
            <person name="Dromer F."/>
            <person name="Young S."/>
            <person name="Zeng Q."/>
            <person name="Gargeya S."/>
            <person name="Abouelleil A."/>
            <person name="Alvarado L."/>
            <person name="Chapman S.B."/>
            <person name="Gainer-Dewar J."/>
            <person name="Goldberg J."/>
            <person name="Griggs A."/>
            <person name="Gujja S."/>
            <person name="Hansen M."/>
            <person name="Howarth C."/>
            <person name="Imamovic A."/>
            <person name="Larimer J."/>
            <person name="Murphy C."/>
            <person name="Naylor J."/>
            <person name="Pearson M."/>
            <person name="Priest M."/>
            <person name="Roberts A."/>
            <person name="Saif S."/>
            <person name="Shea T."/>
            <person name="Sykes S."/>
            <person name="Wortman J."/>
            <person name="Nusbaum C."/>
            <person name="Birren B."/>
        </authorList>
    </citation>
    <scope>NUCLEOTIDE SEQUENCE</scope>
    <source>
        <strain evidence="3">IND107</strain>
    </source>
</reference>
<evidence type="ECO:0000313" key="4">
    <source>
        <dbReference type="Proteomes" id="UP000054399"/>
    </source>
</evidence>
<evidence type="ECO:0000256" key="1">
    <source>
        <dbReference type="SAM" id="MobiDB-lite"/>
    </source>
</evidence>
<dbReference type="EMBL" id="ATAM02000001">
    <property type="protein sequence ID" value="KAL0255805.1"/>
    <property type="molecule type" value="Genomic_DNA"/>
</dbReference>
<feature type="compositionally biased region" description="Polar residues" evidence="1">
    <location>
        <begin position="1759"/>
        <end position="1770"/>
    </location>
</feature>
<gene>
    <name evidence="3" type="ORF">I308_100614</name>
</gene>
<dbReference type="GeneID" id="91987472"/>
<feature type="region of interest" description="Disordered" evidence="1">
    <location>
        <begin position="1950"/>
        <end position="1983"/>
    </location>
</feature>
<protein>
    <recommendedName>
        <fullName evidence="5">Telomere-associated protein Rif1 N-terminal domain-containing protein</fullName>
    </recommendedName>
</protein>
<feature type="compositionally biased region" description="Low complexity" evidence="1">
    <location>
        <begin position="17"/>
        <end position="34"/>
    </location>
</feature>
<feature type="compositionally biased region" description="Low complexity" evidence="1">
    <location>
        <begin position="176"/>
        <end position="200"/>
    </location>
</feature>
<feature type="compositionally biased region" description="Acidic residues" evidence="1">
    <location>
        <begin position="201"/>
        <end position="217"/>
    </location>
</feature>
<feature type="compositionally biased region" description="Acidic residues" evidence="1">
    <location>
        <begin position="1742"/>
        <end position="1751"/>
    </location>
</feature>
<dbReference type="Proteomes" id="UP000054399">
    <property type="component" value="Unassembled WGS sequence"/>
</dbReference>
<accession>A0ABR3C5A2</accession>
<feature type="region of interest" description="Disordered" evidence="1">
    <location>
        <begin position="1720"/>
        <end position="1770"/>
    </location>
</feature>
<keyword evidence="4" id="KW-1185">Reference proteome</keyword>
<feature type="region of interest" description="Disordered" evidence="1">
    <location>
        <begin position="1790"/>
        <end position="1885"/>
    </location>
</feature>
<keyword evidence="2" id="KW-1133">Transmembrane helix</keyword>